<name>A0A2G2WTM9_CAPBA</name>
<reference evidence="1 2" key="1">
    <citation type="journal article" date="2017" name="Genome Biol.">
        <title>New reference genome sequences of hot pepper reveal the massive evolution of plant disease-resistance genes by retroduplication.</title>
        <authorList>
            <person name="Kim S."/>
            <person name="Park J."/>
            <person name="Yeom S.I."/>
            <person name="Kim Y.M."/>
            <person name="Seo E."/>
            <person name="Kim K.T."/>
            <person name="Kim M.S."/>
            <person name="Lee J.M."/>
            <person name="Cheong K."/>
            <person name="Shin H.S."/>
            <person name="Kim S.B."/>
            <person name="Han K."/>
            <person name="Lee J."/>
            <person name="Park M."/>
            <person name="Lee H.A."/>
            <person name="Lee H.Y."/>
            <person name="Lee Y."/>
            <person name="Oh S."/>
            <person name="Lee J.H."/>
            <person name="Choi E."/>
            <person name="Choi E."/>
            <person name="Lee S.E."/>
            <person name="Jeon J."/>
            <person name="Kim H."/>
            <person name="Choi G."/>
            <person name="Song H."/>
            <person name="Lee J."/>
            <person name="Lee S.C."/>
            <person name="Kwon J.K."/>
            <person name="Lee H.Y."/>
            <person name="Koo N."/>
            <person name="Hong Y."/>
            <person name="Kim R.W."/>
            <person name="Kang W.H."/>
            <person name="Huh J.H."/>
            <person name="Kang B.C."/>
            <person name="Yang T.J."/>
            <person name="Lee Y.H."/>
            <person name="Bennetzen J.L."/>
            <person name="Choi D."/>
        </authorList>
    </citation>
    <scope>NUCLEOTIDE SEQUENCE [LARGE SCALE GENOMIC DNA]</scope>
    <source>
        <strain evidence="2">cv. PBC81</strain>
    </source>
</reference>
<gene>
    <name evidence="1" type="ORF">CQW23_12770</name>
</gene>
<dbReference type="Proteomes" id="UP000224567">
    <property type="component" value="Unassembled WGS sequence"/>
</dbReference>
<sequence>MSLGFLIDVDNEEEGDVYHSSKVGTGEDENDTGHSAFTIAEDSTKPSSFGGAKNATGPNVIILATNEIVGHGKGISNISSKLIVKKNGVPDLTMVDFPRITRVAVLGQTEDMLEQISGFIMLRIIPPDKRTRLPSQMTREDNMRNIVKDEKIASKVSADDKTKIEDTIEQAI</sequence>
<accession>A0A2G2WTM9</accession>
<evidence type="ECO:0000313" key="2">
    <source>
        <dbReference type="Proteomes" id="UP000224567"/>
    </source>
</evidence>
<dbReference type="AlphaFoldDB" id="A0A2G2WTM9"/>
<reference evidence="2" key="2">
    <citation type="journal article" date="2017" name="J. Anim. Genet.">
        <title>Multiple reference genome sequences of hot pepper reveal the massive evolution of plant disease resistance genes by retroduplication.</title>
        <authorList>
            <person name="Kim S."/>
            <person name="Park J."/>
            <person name="Yeom S.-I."/>
            <person name="Kim Y.-M."/>
            <person name="Seo E."/>
            <person name="Kim K.-T."/>
            <person name="Kim M.-S."/>
            <person name="Lee J.M."/>
            <person name="Cheong K."/>
            <person name="Shin H.-S."/>
            <person name="Kim S.-B."/>
            <person name="Han K."/>
            <person name="Lee J."/>
            <person name="Park M."/>
            <person name="Lee H.-A."/>
            <person name="Lee H.-Y."/>
            <person name="Lee Y."/>
            <person name="Oh S."/>
            <person name="Lee J.H."/>
            <person name="Choi E."/>
            <person name="Choi E."/>
            <person name="Lee S.E."/>
            <person name="Jeon J."/>
            <person name="Kim H."/>
            <person name="Choi G."/>
            <person name="Song H."/>
            <person name="Lee J."/>
            <person name="Lee S.-C."/>
            <person name="Kwon J.-K."/>
            <person name="Lee H.-Y."/>
            <person name="Koo N."/>
            <person name="Hong Y."/>
            <person name="Kim R.W."/>
            <person name="Kang W.-H."/>
            <person name="Huh J.H."/>
            <person name="Kang B.-C."/>
            <person name="Yang T.-J."/>
            <person name="Lee Y.-H."/>
            <person name="Bennetzen J.L."/>
            <person name="Choi D."/>
        </authorList>
    </citation>
    <scope>NUCLEOTIDE SEQUENCE [LARGE SCALE GENOMIC DNA]</scope>
    <source>
        <strain evidence="2">cv. PBC81</strain>
    </source>
</reference>
<proteinExistence type="predicted"/>
<dbReference type="EMBL" id="MLFT02000005">
    <property type="protein sequence ID" value="PHT48562.1"/>
    <property type="molecule type" value="Genomic_DNA"/>
</dbReference>
<dbReference type="SUPFAM" id="SSF52540">
    <property type="entry name" value="P-loop containing nucleoside triphosphate hydrolases"/>
    <property type="match status" value="1"/>
</dbReference>
<dbReference type="OrthoDB" id="1316923at2759"/>
<dbReference type="Gene3D" id="3.40.50.300">
    <property type="entry name" value="P-loop containing nucleotide triphosphate hydrolases"/>
    <property type="match status" value="1"/>
</dbReference>
<organism evidence="1 2">
    <name type="scientific">Capsicum baccatum</name>
    <name type="common">Peruvian pepper</name>
    <dbReference type="NCBI Taxonomy" id="33114"/>
    <lineage>
        <taxon>Eukaryota</taxon>
        <taxon>Viridiplantae</taxon>
        <taxon>Streptophyta</taxon>
        <taxon>Embryophyta</taxon>
        <taxon>Tracheophyta</taxon>
        <taxon>Spermatophyta</taxon>
        <taxon>Magnoliopsida</taxon>
        <taxon>eudicotyledons</taxon>
        <taxon>Gunneridae</taxon>
        <taxon>Pentapetalae</taxon>
        <taxon>asterids</taxon>
        <taxon>lamiids</taxon>
        <taxon>Solanales</taxon>
        <taxon>Solanaceae</taxon>
        <taxon>Solanoideae</taxon>
        <taxon>Capsiceae</taxon>
        <taxon>Capsicum</taxon>
    </lineage>
</organism>
<dbReference type="InterPro" id="IPR027417">
    <property type="entry name" value="P-loop_NTPase"/>
</dbReference>
<keyword evidence="2" id="KW-1185">Reference proteome</keyword>
<evidence type="ECO:0000313" key="1">
    <source>
        <dbReference type="EMBL" id="PHT48562.1"/>
    </source>
</evidence>
<dbReference type="STRING" id="33114.A0A2G2WTM9"/>
<protein>
    <submittedName>
        <fullName evidence="1">Dynamin-related protein 4A</fullName>
    </submittedName>
</protein>
<comment type="caution">
    <text evidence="1">The sequence shown here is derived from an EMBL/GenBank/DDBJ whole genome shotgun (WGS) entry which is preliminary data.</text>
</comment>